<keyword evidence="3 6" id="KW-0812">Transmembrane</keyword>
<keyword evidence="4 6" id="KW-1133">Transmembrane helix</keyword>
<dbReference type="Proteomes" id="UP000237822">
    <property type="component" value="Unassembled WGS sequence"/>
</dbReference>
<comment type="subcellular location">
    <subcellularLocation>
        <location evidence="6">Cell membrane</location>
        <topology evidence="6">Multi-pass membrane protein</topology>
    </subcellularLocation>
    <subcellularLocation>
        <location evidence="1">Membrane</location>
    </subcellularLocation>
</comment>
<evidence type="ECO:0000256" key="6">
    <source>
        <dbReference type="RuleBase" id="RU363076"/>
    </source>
</evidence>
<dbReference type="InterPro" id="IPR045214">
    <property type="entry name" value="Surf1/Surf4"/>
</dbReference>
<evidence type="ECO:0000256" key="4">
    <source>
        <dbReference type="ARBA" id="ARBA00022989"/>
    </source>
</evidence>
<feature type="region of interest" description="Disordered" evidence="7">
    <location>
        <begin position="271"/>
        <end position="291"/>
    </location>
</feature>
<evidence type="ECO:0000256" key="2">
    <source>
        <dbReference type="ARBA" id="ARBA00007165"/>
    </source>
</evidence>
<sequence length="291" mass="31323">MVVGIASLTLGVADGLGPPSFRSGEAFRLRYVLESARKPRNLALLAVVVLVVVAFIQLGRWQLGVAEDQSAKDALEKARSQAPVPVQTLLRPHQDFPNSLSARPVSATGTFGADQVIVANRRLEGRTGYWVVAPLRVETTGATLPVLRGFVSSPEDAPPVPRGTVTVSGGLAPPESPYAGDAPPEGQLGSIDTSVLVGRWPGQLYNAFVFQEAESPTPAAEFVGSMQRVPTPVGDSGIRGRNAAYALQWWVFAAFALYMWWRIVREDRREDEAARAAQQAPREPGDNEGRD</sequence>
<evidence type="ECO:0000256" key="3">
    <source>
        <dbReference type="ARBA" id="ARBA00022692"/>
    </source>
</evidence>
<dbReference type="InterPro" id="IPR002994">
    <property type="entry name" value="Surf1/Shy1"/>
</dbReference>
<dbReference type="Pfam" id="PF02104">
    <property type="entry name" value="SURF1"/>
    <property type="match status" value="1"/>
</dbReference>
<evidence type="ECO:0000256" key="7">
    <source>
        <dbReference type="SAM" id="MobiDB-lite"/>
    </source>
</evidence>
<dbReference type="GO" id="GO:0005886">
    <property type="term" value="C:plasma membrane"/>
    <property type="evidence" value="ECO:0007669"/>
    <property type="project" value="UniProtKB-SubCell"/>
</dbReference>
<dbReference type="PANTHER" id="PTHR23427">
    <property type="entry name" value="SURFEIT LOCUS PROTEIN"/>
    <property type="match status" value="1"/>
</dbReference>
<comment type="caution">
    <text evidence="6">Lacks conserved residue(s) required for the propagation of feature annotation.</text>
</comment>
<keyword evidence="9" id="KW-1185">Reference proteome</keyword>
<dbReference type="PROSITE" id="PS50895">
    <property type="entry name" value="SURF1"/>
    <property type="match status" value="1"/>
</dbReference>
<keyword evidence="5 6" id="KW-0472">Membrane</keyword>
<organism evidence="8 9">
    <name type="scientific">Knoellia remsis</name>
    <dbReference type="NCBI Taxonomy" id="407159"/>
    <lineage>
        <taxon>Bacteria</taxon>
        <taxon>Bacillati</taxon>
        <taxon>Actinomycetota</taxon>
        <taxon>Actinomycetes</taxon>
        <taxon>Micrococcales</taxon>
        <taxon>Intrasporangiaceae</taxon>
        <taxon>Knoellia</taxon>
    </lineage>
</organism>
<gene>
    <name evidence="8" type="ORF">BCF74_13027</name>
</gene>
<protein>
    <recommendedName>
        <fullName evidence="6">SURF1-like protein</fullName>
    </recommendedName>
</protein>
<feature type="transmembrane region" description="Helical" evidence="6">
    <location>
        <begin position="243"/>
        <end position="261"/>
    </location>
</feature>
<dbReference type="PANTHER" id="PTHR23427:SF2">
    <property type="entry name" value="SURFEIT LOCUS PROTEIN 1"/>
    <property type="match status" value="1"/>
</dbReference>
<evidence type="ECO:0000313" key="9">
    <source>
        <dbReference type="Proteomes" id="UP000237822"/>
    </source>
</evidence>
<evidence type="ECO:0000256" key="5">
    <source>
        <dbReference type="ARBA" id="ARBA00023136"/>
    </source>
</evidence>
<accession>A0A2T0U4S9</accession>
<dbReference type="CDD" id="cd06662">
    <property type="entry name" value="SURF1"/>
    <property type="match status" value="1"/>
</dbReference>
<dbReference type="AlphaFoldDB" id="A0A2T0U4S9"/>
<comment type="similarity">
    <text evidence="2 6">Belongs to the SURF1 family.</text>
</comment>
<evidence type="ECO:0000256" key="1">
    <source>
        <dbReference type="ARBA" id="ARBA00004370"/>
    </source>
</evidence>
<evidence type="ECO:0000313" key="8">
    <source>
        <dbReference type="EMBL" id="PRY52927.1"/>
    </source>
</evidence>
<dbReference type="EMBL" id="PVTI01000030">
    <property type="protein sequence ID" value="PRY52927.1"/>
    <property type="molecule type" value="Genomic_DNA"/>
</dbReference>
<comment type="caution">
    <text evidence="8">The sequence shown here is derived from an EMBL/GenBank/DDBJ whole genome shotgun (WGS) entry which is preliminary data.</text>
</comment>
<proteinExistence type="inferred from homology"/>
<keyword evidence="6" id="KW-1003">Cell membrane</keyword>
<reference evidence="8 9" key="1">
    <citation type="submission" date="2018-03" db="EMBL/GenBank/DDBJ databases">
        <title>Genomic Encyclopedia of Archaeal and Bacterial Type Strains, Phase II (KMG-II): from individual species to whole genera.</title>
        <authorList>
            <person name="Goeker M."/>
        </authorList>
    </citation>
    <scope>NUCLEOTIDE SEQUENCE [LARGE SCALE GENOMIC DNA]</scope>
    <source>
        <strain evidence="8 9">ATCC BAA-1496</strain>
    </source>
</reference>
<name>A0A2T0U4S9_9MICO</name>